<dbReference type="PANTHER" id="PTHR37984">
    <property type="entry name" value="PROTEIN CBG26694"/>
    <property type="match status" value="1"/>
</dbReference>
<dbReference type="FunFam" id="3.30.420.10:FF:000032">
    <property type="entry name" value="Retrovirus-related Pol polyprotein from transposon 297-like Protein"/>
    <property type="match status" value="1"/>
</dbReference>
<dbReference type="SUPFAM" id="SSF56672">
    <property type="entry name" value="DNA/RNA polymerases"/>
    <property type="match status" value="1"/>
</dbReference>
<keyword evidence="4" id="KW-1185">Reference proteome</keyword>
<dbReference type="Gene3D" id="1.10.340.70">
    <property type="match status" value="1"/>
</dbReference>
<proteinExistence type="predicted"/>
<dbReference type="InterPro" id="IPR012337">
    <property type="entry name" value="RNaseH-like_sf"/>
</dbReference>
<feature type="domain" description="Integrase catalytic" evidence="2">
    <location>
        <begin position="427"/>
        <end position="598"/>
    </location>
</feature>
<feature type="compositionally biased region" description="Basic and acidic residues" evidence="1">
    <location>
        <begin position="742"/>
        <end position="751"/>
    </location>
</feature>
<dbReference type="Gene3D" id="3.30.420.10">
    <property type="entry name" value="Ribonuclease H-like superfamily/Ribonuclease H"/>
    <property type="match status" value="1"/>
</dbReference>
<dbReference type="SUPFAM" id="SSF53098">
    <property type="entry name" value="Ribonuclease H-like"/>
    <property type="match status" value="1"/>
</dbReference>
<evidence type="ECO:0000313" key="3">
    <source>
        <dbReference type="EMBL" id="KAA3673870.1"/>
    </source>
</evidence>
<reference evidence="3 4" key="1">
    <citation type="journal article" date="2019" name="Gigascience">
        <title>Whole-genome sequence of the oriental lung fluke Paragonimus westermani.</title>
        <authorList>
            <person name="Oey H."/>
            <person name="Zakrzewski M."/>
            <person name="Narain K."/>
            <person name="Devi K.R."/>
            <person name="Agatsuma T."/>
            <person name="Nawaratna S."/>
            <person name="Gobert G.N."/>
            <person name="Jones M.K."/>
            <person name="Ragan M.A."/>
            <person name="McManus D.P."/>
            <person name="Krause L."/>
        </authorList>
    </citation>
    <scope>NUCLEOTIDE SEQUENCE [LARGE SCALE GENOMIC DNA]</scope>
    <source>
        <strain evidence="3 4">IND2009</strain>
    </source>
</reference>
<evidence type="ECO:0000313" key="4">
    <source>
        <dbReference type="Proteomes" id="UP000324629"/>
    </source>
</evidence>
<dbReference type="AlphaFoldDB" id="A0A5J4NEK4"/>
<feature type="compositionally biased region" description="Low complexity" evidence="1">
    <location>
        <begin position="105"/>
        <end position="120"/>
    </location>
</feature>
<dbReference type="EMBL" id="QNGE01003570">
    <property type="protein sequence ID" value="KAA3673870.1"/>
    <property type="molecule type" value="Genomic_DNA"/>
</dbReference>
<comment type="caution">
    <text evidence="3">The sequence shown here is derived from an EMBL/GenBank/DDBJ whole genome shotgun (WGS) entry which is preliminary data.</text>
</comment>
<dbReference type="FunFam" id="1.10.340.70:FF:000006">
    <property type="entry name" value="Retrovirus-related Pol polyprotein from transposon 297-like Protein"/>
    <property type="match status" value="1"/>
</dbReference>
<feature type="compositionally biased region" description="Low complexity" evidence="1">
    <location>
        <begin position="712"/>
        <end position="730"/>
    </location>
</feature>
<feature type="region of interest" description="Disordered" evidence="1">
    <location>
        <begin position="88"/>
        <end position="132"/>
    </location>
</feature>
<evidence type="ECO:0000256" key="1">
    <source>
        <dbReference type="SAM" id="MobiDB-lite"/>
    </source>
</evidence>
<dbReference type="PANTHER" id="PTHR37984:SF5">
    <property type="entry name" value="PROTEIN NYNRIN-LIKE"/>
    <property type="match status" value="1"/>
</dbReference>
<dbReference type="InterPro" id="IPR043502">
    <property type="entry name" value="DNA/RNA_pol_sf"/>
</dbReference>
<dbReference type="GO" id="GO:0015074">
    <property type="term" value="P:DNA integration"/>
    <property type="evidence" value="ECO:0007669"/>
    <property type="project" value="InterPro"/>
</dbReference>
<dbReference type="Pfam" id="PF00665">
    <property type="entry name" value="rve"/>
    <property type="match status" value="1"/>
</dbReference>
<dbReference type="Proteomes" id="UP000324629">
    <property type="component" value="Unassembled WGS sequence"/>
</dbReference>
<sequence length="790" mass="87902">MWTPSYTHSSLDDKPLLIVDKVDAVDTDTDSLVIPKCRTEYTLKEARNFIDDIMAILKRLDDLANLIPLYQSDESKHSGITQTMEQMVSKRSPRNAVASALENHTPSSTTLTPLQSSESEAPSENYDDYGPVASVPSTDKVRAIREYPEPNSFKQLRRLSGLVNYYRRFIHHCAHIMQPMTDLLRGGERKFQFTEAARAAFVKLKDAVAELALLAHLIRTHHCPFTFGRELLAIYLGIRHSVEGRTFAIYTDHKPLTYSLNTSSDRYSPREVRHLDYISQFTTDIRHVPGAENTVADALSRIHNLSAAADYGIDLAAMPAAQATDPEIEHLRQKSSLTIQPVPLTSSEGTILCDTSQGTPRPVVPAPFRRAVFETLHNLSHPGIRASVKLVTERFVWPKINHDVRNWSRSCLRCQRSKVHRHTKSPHGTFPLPDARFHHVHVDLVGPLPPSNGSIYLLTCVDRFTRWPAAIPLPNCSSETVASAFLERWVAQFGCPAVVTTDRGSHFEGHFAALLNTLGSKHIRTTAYHPAANGMVERFHRQLKAALSAHANPSWKEALPLVLLGLRNTVKEDLNATAAELVFGCTLRLPGELVSPAPSAPYDYGSYTARLAHHMRKLRPVQPREHSSTVHMHAKLSSCTHVFLRTDELRRPLQPPYTGPYRVLARDTKTFTVSRNGKREVVSVDRLKPAFTEEPSAIPASTNSVPRPKPPVAAESVPAPEPPAVVSTPATPTPAPTTSRHNRLDNPDMVRGETTPIDLSYSTGQTPPPFLSRVFRVGQPAAIDKKRTED</sequence>
<dbReference type="InterPro" id="IPR041588">
    <property type="entry name" value="Integrase_H2C2"/>
</dbReference>
<organism evidence="3 4">
    <name type="scientific">Paragonimus westermani</name>
    <dbReference type="NCBI Taxonomy" id="34504"/>
    <lineage>
        <taxon>Eukaryota</taxon>
        <taxon>Metazoa</taxon>
        <taxon>Spiralia</taxon>
        <taxon>Lophotrochozoa</taxon>
        <taxon>Platyhelminthes</taxon>
        <taxon>Trematoda</taxon>
        <taxon>Digenea</taxon>
        <taxon>Plagiorchiida</taxon>
        <taxon>Troglotremata</taxon>
        <taxon>Troglotrematidae</taxon>
        <taxon>Paragonimus</taxon>
    </lineage>
</organism>
<dbReference type="InterPro" id="IPR050951">
    <property type="entry name" value="Retrovirus_Pol_polyprotein"/>
</dbReference>
<dbReference type="InterPro" id="IPR001584">
    <property type="entry name" value="Integrase_cat-core"/>
</dbReference>
<dbReference type="Pfam" id="PF17921">
    <property type="entry name" value="Integrase_H2C2"/>
    <property type="match status" value="1"/>
</dbReference>
<dbReference type="InterPro" id="IPR043128">
    <property type="entry name" value="Rev_trsase/Diguanyl_cyclase"/>
</dbReference>
<feature type="region of interest" description="Disordered" evidence="1">
    <location>
        <begin position="693"/>
        <end position="772"/>
    </location>
</feature>
<evidence type="ECO:0000259" key="2">
    <source>
        <dbReference type="PROSITE" id="PS50994"/>
    </source>
</evidence>
<dbReference type="Gene3D" id="3.30.70.270">
    <property type="match status" value="1"/>
</dbReference>
<dbReference type="GO" id="GO:0003676">
    <property type="term" value="F:nucleic acid binding"/>
    <property type="evidence" value="ECO:0007669"/>
    <property type="project" value="InterPro"/>
</dbReference>
<gene>
    <name evidence="3" type="ORF">DEA37_0012599</name>
</gene>
<name>A0A5J4NEK4_9TREM</name>
<dbReference type="InterPro" id="IPR036397">
    <property type="entry name" value="RNaseH_sf"/>
</dbReference>
<dbReference type="FunFam" id="3.30.70.270:FF:000020">
    <property type="entry name" value="Transposon Tf2-6 polyprotein-like Protein"/>
    <property type="match status" value="1"/>
</dbReference>
<protein>
    <recommendedName>
        <fullName evidence="2">Integrase catalytic domain-containing protein</fullName>
    </recommendedName>
</protein>
<accession>A0A5J4NEK4</accession>
<dbReference type="PROSITE" id="PS50994">
    <property type="entry name" value="INTEGRASE"/>
    <property type="match status" value="1"/>
</dbReference>